<feature type="domain" description="Post-SET" evidence="4">
    <location>
        <begin position="118"/>
        <end position="134"/>
    </location>
</feature>
<organism evidence="5 6">
    <name type="scientific">Protopolystoma xenopodis</name>
    <dbReference type="NCBI Taxonomy" id="117903"/>
    <lineage>
        <taxon>Eukaryota</taxon>
        <taxon>Metazoa</taxon>
        <taxon>Spiralia</taxon>
        <taxon>Lophotrochozoa</taxon>
        <taxon>Platyhelminthes</taxon>
        <taxon>Monogenea</taxon>
        <taxon>Polyopisthocotylea</taxon>
        <taxon>Polystomatidea</taxon>
        <taxon>Polystomatidae</taxon>
        <taxon>Protopolystoma</taxon>
    </lineage>
</organism>
<dbReference type="InterPro" id="IPR003616">
    <property type="entry name" value="Post-SET_dom"/>
</dbReference>
<gene>
    <name evidence="5" type="ORF">PXEA_LOCUS19862</name>
</gene>
<dbReference type="OrthoDB" id="616263at2759"/>
<keyword evidence="1" id="KW-0489">Methyltransferase</keyword>
<accession>A0A3S5FEM8</accession>
<evidence type="ECO:0000256" key="3">
    <source>
        <dbReference type="SAM" id="MobiDB-lite"/>
    </source>
</evidence>
<feature type="region of interest" description="Disordered" evidence="3">
    <location>
        <begin position="57"/>
        <end position="77"/>
    </location>
</feature>
<dbReference type="PROSITE" id="PS50868">
    <property type="entry name" value="POST_SET"/>
    <property type="match status" value="1"/>
</dbReference>
<dbReference type="EMBL" id="CAAALY010080119">
    <property type="protein sequence ID" value="VEL26422.1"/>
    <property type="molecule type" value="Genomic_DNA"/>
</dbReference>
<dbReference type="GO" id="GO:0008168">
    <property type="term" value="F:methyltransferase activity"/>
    <property type="evidence" value="ECO:0007669"/>
    <property type="project" value="UniProtKB-KW"/>
</dbReference>
<protein>
    <recommendedName>
        <fullName evidence="4">Post-SET domain-containing protein</fullName>
    </recommendedName>
</protein>
<dbReference type="Proteomes" id="UP000784294">
    <property type="component" value="Unassembled WGS sequence"/>
</dbReference>
<dbReference type="AlphaFoldDB" id="A0A3S5FEM8"/>
<dbReference type="Gene3D" id="2.170.270.10">
    <property type="entry name" value="SET domain"/>
    <property type="match status" value="1"/>
</dbReference>
<comment type="caution">
    <text evidence="5">The sequence shown here is derived from an EMBL/GenBank/DDBJ whole genome shotgun (WGS) entry which is preliminary data.</text>
</comment>
<evidence type="ECO:0000259" key="4">
    <source>
        <dbReference type="PROSITE" id="PS50868"/>
    </source>
</evidence>
<keyword evidence="6" id="KW-1185">Reference proteome</keyword>
<evidence type="ECO:0000313" key="5">
    <source>
        <dbReference type="EMBL" id="VEL26422.1"/>
    </source>
</evidence>
<sequence>MDIIPVRLTSMTPYPALFANTEILAGTELSYHYAQAQLVHSYSALYSSQLAARTDTKSSVQSMTMPRPSEVATDASSIAPTPDASALAATVAVSKSSSDESSRIDMNFSSTVKKNRSVTRPCLCGALNCSGFLPDVVL</sequence>
<name>A0A3S5FEM8_9PLAT</name>
<evidence type="ECO:0000313" key="6">
    <source>
        <dbReference type="Proteomes" id="UP000784294"/>
    </source>
</evidence>
<dbReference type="InterPro" id="IPR046341">
    <property type="entry name" value="SET_dom_sf"/>
</dbReference>
<proteinExistence type="predicted"/>
<evidence type="ECO:0000256" key="1">
    <source>
        <dbReference type="ARBA" id="ARBA00022603"/>
    </source>
</evidence>
<dbReference type="GO" id="GO:0032259">
    <property type="term" value="P:methylation"/>
    <property type="evidence" value="ECO:0007669"/>
    <property type="project" value="UniProtKB-KW"/>
</dbReference>
<reference evidence="5" key="1">
    <citation type="submission" date="2018-11" db="EMBL/GenBank/DDBJ databases">
        <authorList>
            <consortium name="Pathogen Informatics"/>
        </authorList>
    </citation>
    <scope>NUCLEOTIDE SEQUENCE</scope>
</reference>
<keyword evidence="2" id="KW-0808">Transferase</keyword>
<evidence type="ECO:0000256" key="2">
    <source>
        <dbReference type="ARBA" id="ARBA00022679"/>
    </source>
</evidence>